<gene>
    <name evidence="2" type="ORF">ACHAW5_008398</name>
</gene>
<accession>A0ABD3QFG5</accession>
<feature type="domain" description="Methyltransferase" evidence="1">
    <location>
        <begin position="41"/>
        <end position="263"/>
    </location>
</feature>
<sequence length="283" mass="31737">MAADNGNFPSCAKVLDELDDRFNERRAPRHKKHRGWEGIKLFDLFEPEATCLSEERFGSESEERFVAFGDGPKFVCGVDIIAAKAKAEGCLIYSVGSNNDIRFEKAVHTHMEGCEIHTFDPTLEPDDFIGGEYATFHPWGLGTDGGKEGIPMQGRANEGIRKSFKTVMKDLGHEHRTIDILKIDCEGCEYAAMPPLFDLIASEKVSVNQVLIELHKDQNDREGRAQRLYDFFLAADHAKFRITHKEGNHWGCDGSRCVEYTFVNESFLRDANGAIVCPSIGDD</sequence>
<evidence type="ECO:0000313" key="2">
    <source>
        <dbReference type="EMBL" id="KAL3798643.1"/>
    </source>
</evidence>
<proteinExistence type="predicted"/>
<protein>
    <recommendedName>
        <fullName evidence="1">Methyltransferase domain-containing protein</fullName>
    </recommendedName>
</protein>
<dbReference type="PANTHER" id="PTHR32026:SF10">
    <property type="entry name" value="METHYLTRANSFERASE-LIKE PROTEIN 24-RELATED"/>
    <property type="match status" value="1"/>
</dbReference>
<organism evidence="2 3">
    <name type="scientific">Stephanodiscus triporus</name>
    <dbReference type="NCBI Taxonomy" id="2934178"/>
    <lineage>
        <taxon>Eukaryota</taxon>
        <taxon>Sar</taxon>
        <taxon>Stramenopiles</taxon>
        <taxon>Ochrophyta</taxon>
        <taxon>Bacillariophyta</taxon>
        <taxon>Coscinodiscophyceae</taxon>
        <taxon>Thalassiosirophycidae</taxon>
        <taxon>Stephanodiscales</taxon>
        <taxon>Stephanodiscaceae</taxon>
        <taxon>Stephanodiscus</taxon>
    </lineage>
</organism>
<dbReference type="Pfam" id="PF13383">
    <property type="entry name" value="Methyltransf_22"/>
    <property type="match status" value="1"/>
</dbReference>
<dbReference type="Proteomes" id="UP001530315">
    <property type="component" value="Unassembled WGS sequence"/>
</dbReference>
<evidence type="ECO:0000313" key="3">
    <source>
        <dbReference type="Proteomes" id="UP001530315"/>
    </source>
</evidence>
<evidence type="ECO:0000259" key="1">
    <source>
        <dbReference type="Pfam" id="PF13383"/>
    </source>
</evidence>
<dbReference type="InterPro" id="IPR025714">
    <property type="entry name" value="Methyltranfer_dom"/>
</dbReference>
<dbReference type="AlphaFoldDB" id="A0ABD3QFG5"/>
<dbReference type="InterPro" id="IPR026913">
    <property type="entry name" value="METTL24"/>
</dbReference>
<name>A0ABD3QFG5_9STRA</name>
<dbReference type="EMBL" id="JALLAZ020000288">
    <property type="protein sequence ID" value="KAL3798643.1"/>
    <property type="molecule type" value="Genomic_DNA"/>
</dbReference>
<keyword evidence="3" id="KW-1185">Reference proteome</keyword>
<reference evidence="2 3" key="1">
    <citation type="submission" date="2024-10" db="EMBL/GenBank/DDBJ databases">
        <title>Updated reference genomes for cyclostephanoid diatoms.</title>
        <authorList>
            <person name="Roberts W.R."/>
            <person name="Alverson A.J."/>
        </authorList>
    </citation>
    <scope>NUCLEOTIDE SEQUENCE [LARGE SCALE GENOMIC DNA]</scope>
    <source>
        <strain evidence="2 3">AJA276-08</strain>
    </source>
</reference>
<comment type="caution">
    <text evidence="2">The sequence shown here is derived from an EMBL/GenBank/DDBJ whole genome shotgun (WGS) entry which is preliminary data.</text>
</comment>
<dbReference type="PANTHER" id="PTHR32026">
    <property type="entry name" value="METHYLTRANSFERASE-LIKE PROTEIN 24"/>
    <property type="match status" value="1"/>
</dbReference>